<evidence type="ECO:0000313" key="10">
    <source>
        <dbReference type="Proteomes" id="UP000001294"/>
    </source>
</evidence>
<feature type="region of interest" description="Disordered" evidence="7">
    <location>
        <begin position="217"/>
        <end position="322"/>
    </location>
</feature>
<dbReference type="GO" id="GO:0008270">
    <property type="term" value="F:zinc ion binding"/>
    <property type="evidence" value="ECO:0007669"/>
    <property type="project" value="InterPro"/>
</dbReference>
<evidence type="ECO:0000256" key="6">
    <source>
        <dbReference type="ARBA" id="ARBA00023242"/>
    </source>
</evidence>
<feature type="compositionally biased region" description="Low complexity" evidence="7">
    <location>
        <begin position="452"/>
        <end position="477"/>
    </location>
</feature>
<dbReference type="VEuPathDB" id="FungiDB:PMAA_052680"/>
<evidence type="ECO:0000313" key="9">
    <source>
        <dbReference type="EMBL" id="EEA21458.1"/>
    </source>
</evidence>
<feature type="region of interest" description="Disordered" evidence="7">
    <location>
        <begin position="388"/>
        <end position="568"/>
    </location>
</feature>
<dbReference type="SUPFAM" id="SSF57701">
    <property type="entry name" value="Zn2/Cys6 DNA-binding domain"/>
    <property type="match status" value="1"/>
</dbReference>
<sequence>MQSLLLPAPWFSKTHFGPHRFDIDPGRVSVHLRPPSSTGPKASLRASYSALPMSGIVPTGTRAPQRADTNTAITQREQRGGENAENPDSADQTRSNLPPRLPTLIPVEGAGVVSTQPPRFLSTEELLVNPTTQVPSISSTISLSQVISGSPQLGLHGVPTSSAIRALPPRSTRRAKAHVASACVNCKRKHLGCDSARPCRRCVLSGKASTCVDVTHKKRGRPPLKAEETPLRAVPTLDSSVTPREHYPTAASARGPSHSKTSSREIRPVTDLQHSRTLEHGPAGLGSSTSPLAASSGRWQPFTSPQMLPTGHNQRPVSSTGPSQISTINYVHNNPFTPYHMAAFSPPTGASDMPTVLNYNDRPPPTTTPPTVSPQQYQQHFAPTLQSRISPQTPSRGLEVVPGPSSLGFREPYTEPGVRLPPILPSPPTFAAHTSTHPHRRSDSYPNIFTYQSLSTSPQQQQQQQHEPPSSSSSSQQFTRPQESPRSMFELRSSYPPVSGPAVGSHERSPPYIPQTQRPYSMIMPSTTTTTTSPVYSERRRKSTTSHSEDNPQPAKRRRMAVDDIVND</sequence>
<dbReference type="InterPro" id="IPR036864">
    <property type="entry name" value="Zn2-C6_fun-type_DNA-bd_sf"/>
</dbReference>
<dbReference type="PANTHER" id="PTHR47659">
    <property type="entry name" value="ZN(II)2CYS6 TRANSCRIPTION FACTOR (EUROFUNG)-RELATED"/>
    <property type="match status" value="1"/>
</dbReference>
<keyword evidence="5" id="KW-0804">Transcription</keyword>
<dbReference type="InterPro" id="IPR050335">
    <property type="entry name" value="ERT1_acuK_gluconeogen_tf"/>
</dbReference>
<dbReference type="STRING" id="441960.B6QNH0"/>
<keyword evidence="6" id="KW-0539">Nucleus</keyword>
<accession>B6QNH0</accession>
<feature type="region of interest" description="Disordered" evidence="7">
    <location>
        <begin position="75"/>
        <end position="101"/>
    </location>
</feature>
<dbReference type="AlphaFoldDB" id="B6QNH0"/>
<dbReference type="Pfam" id="PF00172">
    <property type="entry name" value="Zn_clus"/>
    <property type="match status" value="1"/>
</dbReference>
<feature type="compositionally biased region" description="Polar residues" evidence="7">
    <location>
        <begin position="286"/>
        <end position="322"/>
    </location>
</feature>
<dbReference type="GO" id="GO:0000981">
    <property type="term" value="F:DNA-binding transcription factor activity, RNA polymerase II-specific"/>
    <property type="evidence" value="ECO:0007669"/>
    <property type="project" value="InterPro"/>
</dbReference>
<dbReference type="GO" id="GO:0003677">
    <property type="term" value="F:DNA binding"/>
    <property type="evidence" value="ECO:0007669"/>
    <property type="project" value="UniProtKB-KW"/>
</dbReference>
<protein>
    <submittedName>
        <fullName evidence="9">C6 transcription factor, putative</fullName>
    </submittedName>
</protein>
<dbReference type="Gene3D" id="4.10.240.10">
    <property type="entry name" value="Zn(2)-C6 fungal-type DNA-binding domain"/>
    <property type="match status" value="1"/>
</dbReference>
<evidence type="ECO:0000256" key="3">
    <source>
        <dbReference type="ARBA" id="ARBA00023015"/>
    </source>
</evidence>
<evidence type="ECO:0000256" key="1">
    <source>
        <dbReference type="ARBA" id="ARBA00022723"/>
    </source>
</evidence>
<dbReference type="SMART" id="SM00066">
    <property type="entry name" value="GAL4"/>
    <property type="match status" value="1"/>
</dbReference>
<dbReference type="Proteomes" id="UP000001294">
    <property type="component" value="Unassembled WGS sequence"/>
</dbReference>
<gene>
    <name evidence="9" type="ORF">PMAA_052680</name>
</gene>
<feature type="domain" description="Zn(2)-C6 fungal-type" evidence="8">
    <location>
        <begin position="182"/>
        <end position="213"/>
    </location>
</feature>
<dbReference type="OrthoDB" id="5575144at2759"/>
<proteinExistence type="predicted"/>
<evidence type="ECO:0000259" key="8">
    <source>
        <dbReference type="PROSITE" id="PS50048"/>
    </source>
</evidence>
<keyword evidence="2" id="KW-0862">Zinc</keyword>
<name>B6QNH0_TALMQ</name>
<dbReference type="CDD" id="cd00067">
    <property type="entry name" value="GAL4"/>
    <property type="match status" value="1"/>
</dbReference>
<keyword evidence="4" id="KW-0238">DNA-binding</keyword>
<feature type="compositionally biased region" description="Basic and acidic residues" evidence="7">
    <location>
        <begin position="262"/>
        <end position="279"/>
    </location>
</feature>
<reference evidence="10" key="1">
    <citation type="journal article" date="2015" name="Genome Announc.">
        <title>Genome sequence of the AIDS-associated pathogen Penicillium marneffei (ATCC18224) and its near taxonomic relative Talaromyces stipitatus (ATCC10500).</title>
        <authorList>
            <person name="Nierman W.C."/>
            <person name="Fedorova-Abrams N.D."/>
            <person name="Andrianopoulos A."/>
        </authorList>
    </citation>
    <scope>NUCLEOTIDE SEQUENCE [LARGE SCALE GENOMIC DNA]</scope>
    <source>
        <strain evidence="10">ATCC 18224 / CBS 334.59 / QM 7333</strain>
    </source>
</reference>
<evidence type="ECO:0000256" key="7">
    <source>
        <dbReference type="SAM" id="MobiDB-lite"/>
    </source>
</evidence>
<evidence type="ECO:0000256" key="2">
    <source>
        <dbReference type="ARBA" id="ARBA00022833"/>
    </source>
</evidence>
<dbReference type="HOGENOM" id="CLU_465529_0_0_1"/>
<dbReference type="InterPro" id="IPR001138">
    <property type="entry name" value="Zn2Cys6_DnaBD"/>
</dbReference>
<dbReference type="PROSITE" id="PS00463">
    <property type="entry name" value="ZN2_CY6_FUNGAL_1"/>
    <property type="match status" value="1"/>
</dbReference>
<keyword evidence="3" id="KW-0805">Transcription regulation</keyword>
<evidence type="ECO:0000256" key="4">
    <source>
        <dbReference type="ARBA" id="ARBA00023125"/>
    </source>
</evidence>
<organism evidence="9 10">
    <name type="scientific">Talaromyces marneffei (strain ATCC 18224 / CBS 334.59 / QM 7333)</name>
    <name type="common">Penicillium marneffei</name>
    <dbReference type="NCBI Taxonomy" id="441960"/>
    <lineage>
        <taxon>Eukaryota</taxon>
        <taxon>Fungi</taxon>
        <taxon>Dikarya</taxon>
        <taxon>Ascomycota</taxon>
        <taxon>Pezizomycotina</taxon>
        <taxon>Eurotiomycetes</taxon>
        <taxon>Eurotiomycetidae</taxon>
        <taxon>Eurotiales</taxon>
        <taxon>Trichocomaceae</taxon>
        <taxon>Talaromyces</taxon>
        <taxon>Talaromyces sect. Talaromyces</taxon>
    </lineage>
</organism>
<keyword evidence="1" id="KW-0479">Metal-binding</keyword>
<dbReference type="EMBL" id="DS995903">
    <property type="protein sequence ID" value="EEA21458.1"/>
    <property type="molecule type" value="Genomic_DNA"/>
</dbReference>
<dbReference type="PANTHER" id="PTHR47659:SF4">
    <property type="entry name" value="ZN(II)2CYS6 TRANSCRIPTION FACTOR (EUROFUNG)"/>
    <property type="match status" value="1"/>
</dbReference>
<dbReference type="PhylomeDB" id="B6QNH0"/>
<keyword evidence="10" id="KW-1185">Reference proteome</keyword>
<dbReference type="PROSITE" id="PS50048">
    <property type="entry name" value="ZN2_CY6_FUNGAL_2"/>
    <property type="match status" value="1"/>
</dbReference>
<evidence type="ECO:0000256" key="5">
    <source>
        <dbReference type="ARBA" id="ARBA00023163"/>
    </source>
</evidence>